<dbReference type="EC" id="2.7.13.3" evidence="3"/>
<evidence type="ECO:0000256" key="3">
    <source>
        <dbReference type="ARBA" id="ARBA00012438"/>
    </source>
</evidence>
<dbReference type="InterPro" id="IPR011712">
    <property type="entry name" value="Sig_transdc_His_kin_sub3_dim/P"/>
</dbReference>
<evidence type="ECO:0000256" key="10">
    <source>
        <dbReference type="ARBA" id="ARBA00022989"/>
    </source>
</evidence>
<keyword evidence="8" id="KW-0418">Kinase</keyword>
<name>A0ABP8PN78_9ACTN</name>
<gene>
    <name evidence="16" type="ORF">GCM10023191_019840</name>
</gene>
<dbReference type="Gene3D" id="3.30.450.40">
    <property type="match status" value="1"/>
</dbReference>
<evidence type="ECO:0000313" key="16">
    <source>
        <dbReference type="EMBL" id="GAA4489289.1"/>
    </source>
</evidence>
<evidence type="ECO:0000256" key="1">
    <source>
        <dbReference type="ARBA" id="ARBA00000085"/>
    </source>
</evidence>
<dbReference type="Proteomes" id="UP001500503">
    <property type="component" value="Unassembled WGS sequence"/>
</dbReference>
<dbReference type="RefSeq" id="WP_345460481.1">
    <property type="nucleotide sequence ID" value="NZ_BAABHF010000015.1"/>
</dbReference>
<feature type="transmembrane region" description="Helical" evidence="13">
    <location>
        <begin position="51"/>
        <end position="78"/>
    </location>
</feature>
<dbReference type="EMBL" id="BAABHF010000015">
    <property type="protein sequence ID" value="GAA4489289.1"/>
    <property type="molecule type" value="Genomic_DNA"/>
</dbReference>
<evidence type="ECO:0000313" key="17">
    <source>
        <dbReference type="Proteomes" id="UP001500503"/>
    </source>
</evidence>
<evidence type="ECO:0000256" key="11">
    <source>
        <dbReference type="ARBA" id="ARBA00023012"/>
    </source>
</evidence>
<dbReference type="Pfam" id="PF07730">
    <property type="entry name" value="HisKA_3"/>
    <property type="match status" value="1"/>
</dbReference>
<dbReference type="Gene3D" id="3.30.565.10">
    <property type="entry name" value="Histidine kinase-like ATPase, C-terminal domain"/>
    <property type="match status" value="1"/>
</dbReference>
<evidence type="ECO:0000256" key="5">
    <source>
        <dbReference type="ARBA" id="ARBA00022679"/>
    </source>
</evidence>
<evidence type="ECO:0000256" key="12">
    <source>
        <dbReference type="ARBA" id="ARBA00023136"/>
    </source>
</evidence>
<evidence type="ECO:0000256" key="2">
    <source>
        <dbReference type="ARBA" id="ARBA00004141"/>
    </source>
</evidence>
<dbReference type="InterPro" id="IPR003018">
    <property type="entry name" value="GAF"/>
</dbReference>
<evidence type="ECO:0000259" key="15">
    <source>
        <dbReference type="SMART" id="SM00387"/>
    </source>
</evidence>
<protein>
    <recommendedName>
        <fullName evidence="3">histidine kinase</fullName>
        <ecNumber evidence="3">2.7.13.3</ecNumber>
    </recommendedName>
</protein>
<dbReference type="Pfam" id="PF02518">
    <property type="entry name" value="HATPase_c"/>
    <property type="match status" value="1"/>
</dbReference>
<keyword evidence="5" id="KW-0808">Transferase</keyword>
<keyword evidence="6 13" id="KW-0812">Transmembrane</keyword>
<keyword evidence="12 13" id="KW-0472">Membrane</keyword>
<evidence type="ECO:0000256" key="9">
    <source>
        <dbReference type="ARBA" id="ARBA00022840"/>
    </source>
</evidence>
<dbReference type="InterPro" id="IPR050482">
    <property type="entry name" value="Sensor_HK_TwoCompSys"/>
</dbReference>
<accession>A0ABP8PN78</accession>
<keyword evidence="4" id="KW-0597">Phosphoprotein</keyword>
<evidence type="ECO:0000259" key="14">
    <source>
        <dbReference type="SMART" id="SM00065"/>
    </source>
</evidence>
<keyword evidence="17" id="KW-1185">Reference proteome</keyword>
<evidence type="ECO:0000256" key="4">
    <source>
        <dbReference type="ARBA" id="ARBA00022553"/>
    </source>
</evidence>
<dbReference type="InterPro" id="IPR036890">
    <property type="entry name" value="HATPase_C_sf"/>
</dbReference>
<reference evidence="17" key="1">
    <citation type="journal article" date="2019" name="Int. J. Syst. Evol. Microbiol.">
        <title>The Global Catalogue of Microorganisms (GCM) 10K type strain sequencing project: providing services to taxonomists for standard genome sequencing and annotation.</title>
        <authorList>
            <consortium name="The Broad Institute Genomics Platform"/>
            <consortium name="The Broad Institute Genome Sequencing Center for Infectious Disease"/>
            <person name="Wu L."/>
            <person name="Ma J."/>
        </authorList>
    </citation>
    <scope>NUCLEOTIDE SEQUENCE [LARGE SCALE GENOMIC DNA]</scope>
    <source>
        <strain evidence="17">JCM 17933</strain>
    </source>
</reference>
<dbReference type="Pfam" id="PF13493">
    <property type="entry name" value="DUF4118"/>
    <property type="match status" value="1"/>
</dbReference>
<keyword evidence="11" id="KW-0902">Two-component regulatory system</keyword>
<dbReference type="SUPFAM" id="SSF55781">
    <property type="entry name" value="GAF domain-like"/>
    <property type="match status" value="1"/>
</dbReference>
<proteinExistence type="predicted"/>
<sequence>MRSGTAAIVGRWSRRPPLLVGIVVALACVAAETFLARLLSQITPARSLEVVYLLGIVAVAAIWGLWLGLATAAISTLALDYFLTPPLGSLSLEMAEDWTVLAIFFAVTVLAGSISRLARSLAIEIDARGEADLAAELARVLLQTPDLKTAEPAATRLLSDALELPYAAIERGAVSGDGRRVAFPLHDRGVPAASLIVPAGLPRSTLRRLRDRVVPSLEITLRAARERERVANQQVALRRLATLVAQEAPPEQVFGAVAREVGRLLEAPHAAVIRYEPDRTAASNVGIWDRNAPAATPPKGRWPLEPGSAAERVARTGEAGRVEPVRVPALAGEFRASLRAQAASAVGCPVTVGGRLWGAVIVVSPSEPLPDDIEKRLRDFIDLLVTAIMNAESRAELEASRARVIAAADATRRLIERDLHDGVQQHLVALLLELRAATATPPAHPGDVRRMLRHTARALDEVLEDLRGLARGLHPALLSRQGLEPAIRALARCSPVPVKLNIHAGRVAERSEVTAYHVVSEALTNVAKHADASVAHVDLTVRDGAIRLSIRDDGAGGADAARGSGLLSVRDRVEAIGGRFEISSPADGGTVLFAEIPITGD</sequence>
<dbReference type="PANTHER" id="PTHR24421">
    <property type="entry name" value="NITRATE/NITRITE SENSOR PROTEIN NARX-RELATED"/>
    <property type="match status" value="1"/>
</dbReference>
<organism evidence="16 17">
    <name type="scientific">Actinoallomurus oryzae</name>
    <dbReference type="NCBI Taxonomy" id="502180"/>
    <lineage>
        <taxon>Bacteria</taxon>
        <taxon>Bacillati</taxon>
        <taxon>Actinomycetota</taxon>
        <taxon>Actinomycetes</taxon>
        <taxon>Streptosporangiales</taxon>
        <taxon>Thermomonosporaceae</taxon>
        <taxon>Actinoallomurus</taxon>
    </lineage>
</organism>
<keyword evidence="10 13" id="KW-1133">Transmembrane helix</keyword>
<evidence type="ECO:0000256" key="6">
    <source>
        <dbReference type="ARBA" id="ARBA00022692"/>
    </source>
</evidence>
<dbReference type="InterPro" id="IPR029016">
    <property type="entry name" value="GAF-like_dom_sf"/>
</dbReference>
<feature type="domain" description="Histidine kinase/HSP90-like ATPase" evidence="15">
    <location>
        <begin position="510"/>
        <end position="600"/>
    </location>
</feature>
<dbReference type="PANTHER" id="PTHR24421:SF10">
    <property type="entry name" value="NITRATE_NITRITE SENSOR PROTEIN NARQ"/>
    <property type="match status" value="1"/>
</dbReference>
<feature type="domain" description="GAF" evidence="14">
    <location>
        <begin position="249"/>
        <end position="398"/>
    </location>
</feature>
<dbReference type="PROSITE" id="PS51257">
    <property type="entry name" value="PROKAR_LIPOPROTEIN"/>
    <property type="match status" value="1"/>
</dbReference>
<dbReference type="Pfam" id="PF01590">
    <property type="entry name" value="GAF"/>
    <property type="match status" value="1"/>
</dbReference>
<dbReference type="Gene3D" id="1.20.5.1930">
    <property type="match status" value="1"/>
</dbReference>
<feature type="transmembrane region" description="Helical" evidence="13">
    <location>
        <begin position="18"/>
        <end position="39"/>
    </location>
</feature>
<dbReference type="SMART" id="SM00065">
    <property type="entry name" value="GAF"/>
    <property type="match status" value="1"/>
</dbReference>
<dbReference type="InterPro" id="IPR025201">
    <property type="entry name" value="KdpD_TM"/>
</dbReference>
<keyword evidence="9" id="KW-0067">ATP-binding</keyword>
<evidence type="ECO:0000256" key="7">
    <source>
        <dbReference type="ARBA" id="ARBA00022741"/>
    </source>
</evidence>
<dbReference type="SMART" id="SM00387">
    <property type="entry name" value="HATPase_c"/>
    <property type="match status" value="1"/>
</dbReference>
<comment type="caution">
    <text evidence="16">The sequence shown here is derived from an EMBL/GenBank/DDBJ whole genome shotgun (WGS) entry which is preliminary data.</text>
</comment>
<evidence type="ECO:0000256" key="13">
    <source>
        <dbReference type="SAM" id="Phobius"/>
    </source>
</evidence>
<comment type="catalytic activity">
    <reaction evidence="1">
        <text>ATP + protein L-histidine = ADP + protein N-phospho-L-histidine.</text>
        <dbReference type="EC" id="2.7.13.3"/>
    </reaction>
</comment>
<evidence type="ECO:0000256" key="8">
    <source>
        <dbReference type="ARBA" id="ARBA00022777"/>
    </source>
</evidence>
<dbReference type="SUPFAM" id="SSF55874">
    <property type="entry name" value="ATPase domain of HSP90 chaperone/DNA topoisomerase II/histidine kinase"/>
    <property type="match status" value="1"/>
</dbReference>
<dbReference type="CDD" id="cd16917">
    <property type="entry name" value="HATPase_UhpB-NarQ-NarX-like"/>
    <property type="match status" value="1"/>
</dbReference>
<comment type="subcellular location">
    <subcellularLocation>
        <location evidence="2">Membrane</location>
        <topology evidence="2">Multi-pass membrane protein</topology>
    </subcellularLocation>
</comment>
<keyword evidence="7" id="KW-0547">Nucleotide-binding</keyword>
<dbReference type="Gene3D" id="1.20.120.620">
    <property type="entry name" value="Backbone structure of the membrane domain of e. Coli histidine kinase receptor kdpd"/>
    <property type="match status" value="1"/>
</dbReference>
<dbReference type="InterPro" id="IPR038318">
    <property type="entry name" value="KdpD_sf"/>
</dbReference>
<dbReference type="InterPro" id="IPR003594">
    <property type="entry name" value="HATPase_dom"/>
</dbReference>